<evidence type="ECO:0000313" key="1">
    <source>
        <dbReference type="EMBL" id="KAL3961694.1"/>
    </source>
</evidence>
<sequence length="265" mass="29045">MPTLCAQIETAHGGGEAREPVADGAQSRAHQPPTAGPRPERRRQVDSAAVVDPGQRLVGGSAALALEVAFLLVLARAAGREPSDEEGHAGDDHKGDAGSQAHDGLGREGRLHLKTWDFSLEERRRYKSLSEKGLAGVQEVSWGRGEHLLIHDQAGHARRAARRMRRHGAGHGAHGQERMPVSNWAVRQCWEAAVAVDAHRRKLRWRKLERAASLQGWQMPRPPRAKRFGWPGAKCWASRGLSGMRQADGDAARRAGTRPPKHRQS</sequence>
<comment type="caution">
    <text evidence="1">The sequence shown here is derived from an EMBL/GenBank/DDBJ whole genome shotgun (WGS) entry which is preliminary data.</text>
</comment>
<name>A0ACC4E1Q3_PURLI</name>
<reference evidence="1" key="1">
    <citation type="submission" date="2024-12" db="EMBL/GenBank/DDBJ databases">
        <title>Comparative genomics and development of molecular markers within Purpureocillium lilacinum and among Purpureocillium species.</title>
        <authorList>
            <person name="Yeh Z.-Y."/>
            <person name="Ni N.-T."/>
            <person name="Lo P.-H."/>
            <person name="Mushyakhwo K."/>
            <person name="Lin C.-F."/>
            <person name="Nai Y.-S."/>
        </authorList>
    </citation>
    <scope>NUCLEOTIDE SEQUENCE</scope>
    <source>
        <strain evidence="1">NCHU-NPUST-175</strain>
    </source>
</reference>
<dbReference type="EMBL" id="JBGNUJ010000003">
    <property type="protein sequence ID" value="KAL3961694.1"/>
    <property type="molecule type" value="Genomic_DNA"/>
</dbReference>
<dbReference type="Proteomes" id="UP001638806">
    <property type="component" value="Unassembled WGS sequence"/>
</dbReference>
<gene>
    <name evidence="1" type="ORF">ACCO45_003217</name>
</gene>
<protein>
    <submittedName>
        <fullName evidence="1">Uncharacterized protein</fullName>
    </submittedName>
</protein>
<keyword evidence="2" id="KW-1185">Reference proteome</keyword>
<accession>A0ACC4E1Q3</accession>
<proteinExistence type="predicted"/>
<organism evidence="1 2">
    <name type="scientific">Purpureocillium lilacinum</name>
    <name type="common">Paecilomyces lilacinus</name>
    <dbReference type="NCBI Taxonomy" id="33203"/>
    <lineage>
        <taxon>Eukaryota</taxon>
        <taxon>Fungi</taxon>
        <taxon>Dikarya</taxon>
        <taxon>Ascomycota</taxon>
        <taxon>Pezizomycotina</taxon>
        <taxon>Sordariomycetes</taxon>
        <taxon>Hypocreomycetidae</taxon>
        <taxon>Hypocreales</taxon>
        <taxon>Ophiocordycipitaceae</taxon>
        <taxon>Purpureocillium</taxon>
    </lineage>
</organism>
<evidence type="ECO:0000313" key="2">
    <source>
        <dbReference type="Proteomes" id="UP001638806"/>
    </source>
</evidence>